<reference evidence="7" key="1">
    <citation type="submission" date="2017-09" db="EMBL/GenBank/DDBJ databases">
        <title>Contemporary evolution of a Lepidopteran species, Heliothis virescens, in response to modern agricultural practices.</title>
        <authorList>
            <person name="Fritz M.L."/>
            <person name="Deyonke A.M."/>
            <person name="Papanicolaou A."/>
            <person name="Micinski S."/>
            <person name="Westbrook J."/>
            <person name="Gould F."/>
        </authorList>
    </citation>
    <scope>NUCLEOTIDE SEQUENCE [LARGE SCALE GENOMIC DNA]</scope>
    <source>
        <strain evidence="7">HvINT-</strain>
        <tissue evidence="7">Whole body</tissue>
    </source>
</reference>
<protein>
    <recommendedName>
        <fullName evidence="6">Major facilitator superfamily (MFS) profile domain-containing protein</fullName>
    </recommendedName>
</protein>
<evidence type="ECO:0000256" key="4">
    <source>
        <dbReference type="ARBA" id="ARBA00023136"/>
    </source>
</evidence>
<keyword evidence="2 5" id="KW-0812">Transmembrane</keyword>
<evidence type="ECO:0000256" key="3">
    <source>
        <dbReference type="ARBA" id="ARBA00022989"/>
    </source>
</evidence>
<evidence type="ECO:0000259" key="6">
    <source>
        <dbReference type="PROSITE" id="PS50850"/>
    </source>
</evidence>
<keyword evidence="4 5" id="KW-0472">Membrane</keyword>
<feature type="transmembrane region" description="Helical" evidence="5">
    <location>
        <begin position="187"/>
        <end position="206"/>
    </location>
</feature>
<dbReference type="SUPFAM" id="SSF103473">
    <property type="entry name" value="MFS general substrate transporter"/>
    <property type="match status" value="1"/>
</dbReference>
<dbReference type="InterPro" id="IPR020846">
    <property type="entry name" value="MFS_dom"/>
</dbReference>
<name>A0A2A4JVU5_HELVI</name>
<feature type="transmembrane region" description="Helical" evidence="5">
    <location>
        <begin position="218"/>
        <end position="235"/>
    </location>
</feature>
<dbReference type="Pfam" id="PF00083">
    <property type="entry name" value="Sugar_tr"/>
    <property type="match status" value="1"/>
</dbReference>
<sequence>MSAKQKNIDENNYKEENGQAKEVDYDEFLSSAGEIGKYQVFLFFATFPFYVFGAFSYFSQVFLTETTPNHWCLIPDLQNLSITERRSLAIPLDKDSPFGYSRCEQYDANWTAVISTGINSNATWNKVPCQNGWEFNSTEFAYPTIGMEMGWVCEKDSNQATAQSFFFVGSIAGGFLIGWVADRFGRIPAAVCSNMIGAIAGTASIFVNNFVEFTICRFFMGMSYDNCMMMTYLLVLEYSAPKYRTRITNLSFAAFFTTGAVVLPWISLACGYWKTVALATSLPMALSLLAPFIIPESPRWLLSKGRIDDAVEKVLNIARVNKKVIPKSLIDNFKQTTLNSPKATNNVLDLLKRPLLRRVFICVCLEYTFCMLIFDALIRTIGQLQFDFYVSFSVISLTEFPSLVILSFVLDYTGRKPMMIITLTVCAIFSFLIPFVSGGLTSMLCAVVARFMVNMACNTVMQWAAEVLPTSVRGSGTSIAHICGYIATVISPFVAYLEVYKPWLPMVIVGSIGAAGALLSITLPETAKRDMPQTFENAEDLIRSQGFFDMFRIKKQPVDVNTHAHVNASFELN</sequence>
<dbReference type="PROSITE" id="PS50850">
    <property type="entry name" value="MFS"/>
    <property type="match status" value="1"/>
</dbReference>
<feature type="transmembrane region" description="Helical" evidence="5">
    <location>
        <begin position="272"/>
        <end position="294"/>
    </location>
</feature>
<dbReference type="Gene3D" id="1.20.1250.20">
    <property type="entry name" value="MFS general substrate transporter like domains"/>
    <property type="match status" value="1"/>
</dbReference>
<evidence type="ECO:0000256" key="5">
    <source>
        <dbReference type="SAM" id="Phobius"/>
    </source>
</evidence>
<evidence type="ECO:0000256" key="1">
    <source>
        <dbReference type="ARBA" id="ARBA00004141"/>
    </source>
</evidence>
<dbReference type="AlphaFoldDB" id="A0A2A4JVU5"/>
<dbReference type="GO" id="GO:0016020">
    <property type="term" value="C:membrane"/>
    <property type="evidence" value="ECO:0007669"/>
    <property type="project" value="UniProtKB-SubCell"/>
</dbReference>
<dbReference type="PANTHER" id="PTHR24064">
    <property type="entry name" value="SOLUTE CARRIER FAMILY 22 MEMBER"/>
    <property type="match status" value="1"/>
</dbReference>
<evidence type="ECO:0000313" key="7">
    <source>
        <dbReference type="EMBL" id="PCG75510.1"/>
    </source>
</evidence>
<gene>
    <name evidence="7" type="ORF">B5V51_11523</name>
</gene>
<feature type="transmembrane region" description="Helical" evidence="5">
    <location>
        <begin position="40"/>
        <end position="58"/>
    </location>
</feature>
<accession>A0A2A4JVU5</accession>
<comment type="subcellular location">
    <subcellularLocation>
        <location evidence="1">Membrane</location>
        <topology evidence="1">Multi-pass membrane protein</topology>
    </subcellularLocation>
</comment>
<dbReference type="GO" id="GO:0022857">
    <property type="term" value="F:transmembrane transporter activity"/>
    <property type="evidence" value="ECO:0007669"/>
    <property type="project" value="InterPro"/>
</dbReference>
<evidence type="ECO:0000256" key="2">
    <source>
        <dbReference type="ARBA" id="ARBA00022692"/>
    </source>
</evidence>
<dbReference type="EMBL" id="NWSH01000582">
    <property type="protein sequence ID" value="PCG75510.1"/>
    <property type="molecule type" value="Genomic_DNA"/>
</dbReference>
<dbReference type="InterPro" id="IPR036259">
    <property type="entry name" value="MFS_trans_sf"/>
</dbReference>
<comment type="caution">
    <text evidence="7">The sequence shown here is derived from an EMBL/GenBank/DDBJ whole genome shotgun (WGS) entry which is preliminary data.</text>
</comment>
<feature type="transmembrane region" description="Helical" evidence="5">
    <location>
        <begin position="388"/>
        <end position="410"/>
    </location>
</feature>
<feature type="transmembrane region" description="Helical" evidence="5">
    <location>
        <begin position="503"/>
        <end position="523"/>
    </location>
</feature>
<keyword evidence="3 5" id="KW-1133">Transmembrane helix</keyword>
<feature type="domain" description="Major facilitator superfamily (MFS) profile" evidence="6">
    <location>
        <begin position="105"/>
        <end position="528"/>
    </location>
</feature>
<organism evidence="7">
    <name type="scientific">Heliothis virescens</name>
    <name type="common">Tobacco budworm moth</name>
    <dbReference type="NCBI Taxonomy" id="7102"/>
    <lineage>
        <taxon>Eukaryota</taxon>
        <taxon>Metazoa</taxon>
        <taxon>Ecdysozoa</taxon>
        <taxon>Arthropoda</taxon>
        <taxon>Hexapoda</taxon>
        <taxon>Insecta</taxon>
        <taxon>Pterygota</taxon>
        <taxon>Neoptera</taxon>
        <taxon>Endopterygota</taxon>
        <taxon>Lepidoptera</taxon>
        <taxon>Glossata</taxon>
        <taxon>Ditrysia</taxon>
        <taxon>Noctuoidea</taxon>
        <taxon>Noctuidae</taxon>
        <taxon>Heliothinae</taxon>
        <taxon>Heliothis</taxon>
    </lineage>
</organism>
<dbReference type="STRING" id="7102.A0A2A4JVU5"/>
<feature type="transmembrane region" description="Helical" evidence="5">
    <location>
        <begin position="441"/>
        <end position="465"/>
    </location>
</feature>
<feature type="transmembrane region" description="Helical" evidence="5">
    <location>
        <begin position="160"/>
        <end position="180"/>
    </location>
</feature>
<feature type="transmembrane region" description="Helical" evidence="5">
    <location>
        <begin position="247"/>
        <end position="266"/>
    </location>
</feature>
<feature type="transmembrane region" description="Helical" evidence="5">
    <location>
        <begin position="359"/>
        <end position="382"/>
    </location>
</feature>
<proteinExistence type="predicted"/>
<dbReference type="InterPro" id="IPR005828">
    <property type="entry name" value="MFS_sugar_transport-like"/>
</dbReference>